<evidence type="ECO:0000256" key="30">
    <source>
        <dbReference type="ARBA" id="ARBA00023166"/>
    </source>
</evidence>
<dbReference type="GO" id="GO:0005769">
    <property type="term" value="C:early endosome"/>
    <property type="evidence" value="ECO:0007669"/>
    <property type="project" value="Ensembl"/>
</dbReference>
<feature type="domain" description="Peptidase S8/S53" evidence="38">
    <location>
        <begin position="175"/>
        <end position="417"/>
    </location>
</feature>
<evidence type="ECO:0000256" key="16">
    <source>
        <dbReference type="ARBA" id="ARBA00022641"/>
    </source>
</evidence>
<dbReference type="Gene3D" id="3.40.50.200">
    <property type="entry name" value="Peptidase S8/S53 domain"/>
    <property type="match status" value="1"/>
</dbReference>
<dbReference type="GO" id="GO:0030169">
    <property type="term" value="F:low-density lipoprotein particle binding"/>
    <property type="evidence" value="ECO:0007669"/>
    <property type="project" value="Ensembl"/>
</dbReference>
<dbReference type="SUPFAM" id="SSF52743">
    <property type="entry name" value="Subtilisin-like"/>
    <property type="match status" value="1"/>
</dbReference>
<dbReference type="Ensembl" id="ENSSHAT00000006836.2">
    <property type="protein sequence ID" value="ENSSHAP00000006777.2"/>
    <property type="gene ID" value="ENSSHAG00000005890.2"/>
</dbReference>
<dbReference type="GO" id="GO:0019871">
    <property type="term" value="F:sodium channel inhibitor activity"/>
    <property type="evidence" value="ECO:0007669"/>
    <property type="project" value="Ensembl"/>
</dbReference>
<feature type="active site" description="Charge relay system" evidence="36">
    <location>
        <position position="224"/>
    </location>
</feature>
<evidence type="ECO:0000256" key="9">
    <source>
        <dbReference type="ARBA" id="ARBA00011073"/>
    </source>
</evidence>
<dbReference type="InterPro" id="IPR000209">
    <property type="entry name" value="Peptidase_S8/S53_dom"/>
</dbReference>
<keyword evidence="27" id="KW-0443">Lipid metabolism</keyword>
<dbReference type="CDD" id="cd04077">
    <property type="entry name" value="Peptidases_S8_PCSK9_ProteinaseK_like"/>
    <property type="match status" value="1"/>
</dbReference>
<keyword evidence="14" id="KW-0153">Cholesterol metabolism</keyword>
<evidence type="ECO:0000256" key="17">
    <source>
        <dbReference type="ARBA" id="ARBA00022670"/>
    </source>
</evidence>
<reference evidence="43 44" key="1">
    <citation type="journal article" date="2011" name="Proc. Natl. Acad. Sci. U.S.A.">
        <title>Genetic diversity and population structure of the endangered marsupial Sarcophilus harrisii (Tasmanian devil).</title>
        <authorList>
            <person name="Miller W."/>
            <person name="Hayes V.M."/>
            <person name="Ratan A."/>
            <person name="Petersen D.C."/>
            <person name="Wittekindt N.E."/>
            <person name="Miller J."/>
            <person name="Walenz B."/>
            <person name="Knight J."/>
            <person name="Qi J."/>
            <person name="Zhao F."/>
            <person name="Wang Q."/>
            <person name="Bedoya-Reina O.C."/>
            <person name="Katiyar N."/>
            <person name="Tomsho L.P."/>
            <person name="Kasson L.M."/>
            <person name="Hardie R.A."/>
            <person name="Woodbridge P."/>
            <person name="Tindall E.A."/>
            <person name="Bertelsen M.F."/>
            <person name="Dixon D."/>
            <person name="Pyecroft S."/>
            <person name="Helgen K.M."/>
            <person name="Lesk A.M."/>
            <person name="Pringle T.H."/>
            <person name="Patterson N."/>
            <person name="Zhang Y."/>
            <person name="Kreiss A."/>
            <person name="Woods G.M."/>
            <person name="Jones M.E."/>
            <person name="Schuster S.C."/>
        </authorList>
    </citation>
    <scope>NUCLEOTIDE SEQUENCE [LARGE SCALE GENOMIC DNA]</scope>
</reference>
<dbReference type="GO" id="GO:0048471">
    <property type="term" value="C:perinuclear region of cytoplasm"/>
    <property type="evidence" value="ECO:0007669"/>
    <property type="project" value="Ensembl"/>
</dbReference>
<evidence type="ECO:0000256" key="2">
    <source>
        <dbReference type="ARBA" id="ARBA00004177"/>
    </source>
</evidence>
<evidence type="ECO:0000256" key="37">
    <source>
        <dbReference type="SAM" id="SignalP"/>
    </source>
</evidence>
<dbReference type="GeneTree" id="ENSGT00490000043472"/>
<dbReference type="GO" id="GO:1990667">
    <property type="term" value="C:PCSK9-AnxA2 complex"/>
    <property type="evidence" value="ECO:0007669"/>
    <property type="project" value="Ensembl"/>
</dbReference>
<evidence type="ECO:0000256" key="3">
    <source>
        <dbReference type="ARBA" id="ARBA00004240"/>
    </source>
</evidence>
<keyword evidence="13" id="KW-0964">Secreted</keyword>
<comment type="subunit">
    <text evidence="10">Monomer. Can self-associate to form dimers and higher multimers which may have increased LDLR degrading activity. The precursor protein but not the mature protein may form multimers. Interacts with APOB, VLDLR, LRP8/APOER2 and BACE1. The full-length immature form (pro-PCSK9) interacts with SCNN1A, SCNN1B and SCNN1G. The pro-PCSK9 form (via C-terminal domain) interacts with LDLR. Interacts (via the C-terminal domain) with ANXA2 (via repeat Annexin 1); the interaction inhibits the degradation of LDLR.</text>
</comment>
<dbReference type="Pfam" id="PF18463">
    <property type="entry name" value="PCSK9_C3"/>
    <property type="match status" value="1"/>
</dbReference>
<organism evidence="43 44">
    <name type="scientific">Sarcophilus harrisii</name>
    <name type="common">Tasmanian devil</name>
    <name type="synonym">Sarcophilus laniarius</name>
    <dbReference type="NCBI Taxonomy" id="9305"/>
    <lineage>
        <taxon>Eukaryota</taxon>
        <taxon>Metazoa</taxon>
        <taxon>Chordata</taxon>
        <taxon>Craniata</taxon>
        <taxon>Vertebrata</taxon>
        <taxon>Euteleostomi</taxon>
        <taxon>Mammalia</taxon>
        <taxon>Metatheria</taxon>
        <taxon>Dasyuromorphia</taxon>
        <taxon>Dasyuridae</taxon>
        <taxon>Sarcophilus</taxon>
    </lineage>
</organism>
<evidence type="ECO:0000256" key="22">
    <source>
        <dbReference type="ARBA" id="ARBA00022813"/>
    </source>
</evidence>
<keyword evidence="44" id="KW-1185">Reference proteome</keyword>
<dbReference type="GO" id="GO:0001920">
    <property type="term" value="P:negative regulation of receptor recycling"/>
    <property type="evidence" value="ECO:0007669"/>
    <property type="project" value="Ensembl"/>
</dbReference>
<keyword evidence="33" id="KW-0458">Lysosome</keyword>
<evidence type="ECO:0000256" key="32">
    <source>
        <dbReference type="ARBA" id="ARBA00023221"/>
    </source>
</evidence>
<evidence type="ECO:0000259" key="39">
    <source>
        <dbReference type="Pfam" id="PF05922"/>
    </source>
</evidence>
<keyword evidence="31" id="KW-0325">Glycoprotein</keyword>
<dbReference type="GO" id="GO:0042157">
    <property type="term" value="P:lipoprotein metabolic process"/>
    <property type="evidence" value="ECO:0007669"/>
    <property type="project" value="Ensembl"/>
</dbReference>
<keyword evidence="28" id="KW-0865">Zymogen</keyword>
<keyword evidence="15" id="KW-0597">Phosphoprotein</keyword>
<comment type="subcellular location">
    <subcellularLocation>
        <location evidence="4">Cell surface</location>
    </subcellularLocation>
    <subcellularLocation>
        <location evidence="6">Cytoplasm</location>
    </subcellularLocation>
    <subcellularLocation>
        <location evidence="3">Endoplasmic reticulum</location>
    </subcellularLocation>
    <subcellularLocation>
        <location evidence="2">Endosome</location>
    </subcellularLocation>
    <subcellularLocation>
        <location evidence="7">Golgi apparatus</location>
    </subcellularLocation>
    <subcellularLocation>
        <location evidence="5">Lysosome</location>
    </subcellularLocation>
    <subcellularLocation>
        <location evidence="8">Secreted</location>
    </subcellularLocation>
</comment>
<evidence type="ECO:0000259" key="40">
    <source>
        <dbReference type="Pfam" id="PF18459"/>
    </source>
</evidence>
<keyword evidence="29" id="KW-1015">Disulfide bond</keyword>
<feature type="domain" description="Proprotein convertase subtilisin/kexin type 9 C-terminal" evidence="40">
    <location>
        <begin position="447"/>
        <end position="528"/>
    </location>
</feature>
<dbReference type="RefSeq" id="XP_031824908.1">
    <property type="nucleotide sequence ID" value="XM_031969048.1"/>
</dbReference>
<evidence type="ECO:0000256" key="34">
    <source>
        <dbReference type="ARBA" id="ARBA00032525"/>
    </source>
</evidence>
<dbReference type="GO" id="GO:0006915">
    <property type="term" value="P:apoptotic process"/>
    <property type="evidence" value="ECO:0007669"/>
    <property type="project" value="UniProtKB-KW"/>
</dbReference>
<dbReference type="PRINTS" id="PR00723">
    <property type="entry name" value="SUBTILISIN"/>
</dbReference>
<dbReference type="Proteomes" id="UP000007648">
    <property type="component" value="Unassembled WGS sequence"/>
</dbReference>
<dbReference type="GO" id="GO:0006644">
    <property type="term" value="P:phospholipid metabolic process"/>
    <property type="evidence" value="ECO:0007669"/>
    <property type="project" value="Ensembl"/>
</dbReference>
<dbReference type="GO" id="GO:0010989">
    <property type="term" value="P:negative regulation of low-density lipoprotein particle clearance"/>
    <property type="evidence" value="ECO:0007669"/>
    <property type="project" value="Ensembl"/>
</dbReference>
<dbReference type="GO" id="GO:0004252">
    <property type="term" value="F:serine-type endopeptidase activity"/>
    <property type="evidence" value="ECO:0007669"/>
    <property type="project" value="UniProtKB-UniRule"/>
</dbReference>
<dbReference type="GO" id="GO:0030134">
    <property type="term" value="C:COPII-coated ER to Golgi transport vesicle"/>
    <property type="evidence" value="ECO:0007669"/>
    <property type="project" value="Ensembl"/>
</dbReference>
<comment type="cofactor">
    <cofactor evidence="1">
        <name>Ca(2+)</name>
        <dbReference type="ChEBI" id="CHEBI:29108"/>
    </cofactor>
</comment>
<keyword evidence="16" id="KW-0765">Sulfation</keyword>
<dbReference type="GO" id="GO:0002091">
    <property type="term" value="P:negative regulation of receptor internalization"/>
    <property type="evidence" value="ECO:0007669"/>
    <property type="project" value="Ensembl"/>
</dbReference>
<evidence type="ECO:0000256" key="13">
    <source>
        <dbReference type="ARBA" id="ARBA00022525"/>
    </source>
</evidence>
<reference evidence="43" key="2">
    <citation type="submission" date="2025-08" db="UniProtKB">
        <authorList>
            <consortium name="Ensembl"/>
        </authorList>
    </citation>
    <scope>IDENTIFICATION</scope>
</reference>
<dbReference type="KEGG" id="shr:100927600"/>
<keyword evidence="18" id="KW-0053">Apoptosis</keyword>
<keyword evidence="32" id="KW-0753">Steroid metabolism</keyword>
<dbReference type="GO" id="GO:0070326">
    <property type="term" value="F:very-low-density lipoprotein particle receptor binding"/>
    <property type="evidence" value="ECO:0007669"/>
    <property type="project" value="Ensembl"/>
</dbReference>
<dbReference type="GO" id="GO:0005764">
    <property type="term" value="C:lysosome"/>
    <property type="evidence" value="ECO:0007669"/>
    <property type="project" value="UniProtKB-SubCell"/>
</dbReference>
<reference evidence="43" key="3">
    <citation type="submission" date="2025-09" db="UniProtKB">
        <authorList>
            <consortium name="Ensembl"/>
        </authorList>
    </citation>
    <scope>IDENTIFICATION</scope>
</reference>
<dbReference type="GO" id="GO:0042632">
    <property type="term" value="P:cholesterol homeostasis"/>
    <property type="evidence" value="ECO:0007669"/>
    <property type="project" value="Ensembl"/>
</dbReference>
<dbReference type="SUPFAM" id="SSF54897">
    <property type="entry name" value="Protease propeptides/inhibitors"/>
    <property type="match status" value="1"/>
</dbReference>
<keyword evidence="24 36" id="KW-0720">Serine protease</keyword>
<dbReference type="GO" id="GO:0008203">
    <property type="term" value="P:cholesterol metabolic process"/>
    <property type="evidence" value="ECO:0007669"/>
    <property type="project" value="UniProtKB-KW"/>
</dbReference>
<evidence type="ECO:0000256" key="35">
    <source>
        <dbReference type="ARBA" id="ARBA00032870"/>
    </source>
</evidence>
<evidence type="ECO:0000256" key="12">
    <source>
        <dbReference type="ARBA" id="ARBA00022490"/>
    </source>
</evidence>
<dbReference type="Gene3D" id="3.30.70.80">
    <property type="entry name" value="Peptidase S8 propeptide/proteinase inhibitor I9"/>
    <property type="match status" value="1"/>
</dbReference>
<dbReference type="GO" id="GO:0005794">
    <property type="term" value="C:Golgi apparatus"/>
    <property type="evidence" value="ECO:0007669"/>
    <property type="project" value="UniProtKB-SubCell"/>
</dbReference>
<keyword evidence="26" id="KW-0333">Golgi apparatus</keyword>
<dbReference type="GO" id="GO:0001822">
    <property type="term" value="P:kidney development"/>
    <property type="evidence" value="ECO:0007669"/>
    <property type="project" value="Ensembl"/>
</dbReference>
<dbReference type="GO" id="GO:0002092">
    <property type="term" value="P:positive regulation of receptor internalization"/>
    <property type="evidence" value="ECO:0007669"/>
    <property type="project" value="Ensembl"/>
</dbReference>
<dbReference type="GO" id="GO:0006641">
    <property type="term" value="P:triglyceride metabolic process"/>
    <property type="evidence" value="ECO:0007669"/>
    <property type="project" value="Ensembl"/>
</dbReference>
<dbReference type="PROSITE" id="PS51892">
    <property type="entry name" value="SUBTILASE"/>
    <property type="match status" value="1"/>
</dbReference>
<feature type="active site" description="Charge relay system" evidence="36">
    <location>
        <position position="184"/>
    </location>
</feature>
<dbReference type="GO" id="GO:0030182">
    <property type="term" value="P:neuron differentiation"/>
    <property type="evidence" value="ECO:0007669"/>
    <property type="project" value="Ensembl"/>
</dbReference>
<evidence type="ECO:0000259" key="41">
    <source>
        <dbReference type="Pfam" id="PF18463"/>
    </source>
</evidence>
<dbReference type="GO" id="GO:0007041">
    <property type="term" value="P:lysosomal transport"/>
    <property type="evidence" value="ECO:0007669"/>
    <property type="project" value="Ensembl"/>
</dbReference>
<feature type="domain" description="Proprotein convertase subtilisin/kexin type 9 C-terminal" evidence="41">
    <location>
        <begin position="599"/>
        <end position="675"/>
    </location>
</feature>
<dbReference type="FunCoup" id="G3VUC2">
    <property type="interactions" value="52"/>
</dbReference>
<evidence type="ECO:0000256" key="7">
    <source>
        <dbReference type="ARBA" id="ARBA00004555"/>
    </source>
</evidence>
<dbReference type="GO" id="GO:0005783">
    <property type="term" value="C:endoplasmic reticulum"/>
    <property type="evidence" value="ECO:0007669"/>
    <property type="project" value="UniProtKB-SubCell"/>
</dbReference>
<keyword evidence="22" id="KW-0068">Autocatalytic cleavage</keyword>
<dbReference type="InterPro" id="IPR034193">
    <property type="entry name" value="PCSK9_ProteinaseK-like"/>
</dbReference>
<accession>G3VUC2</accession>
<dbReference type="AlphaFoldDB" id="G3VUC2"/>
<dbReference type="InterPro" id="IPR041051">
    <property type="entry name" value="PCSK9_C3"/>
</dbReference>
<evidence type="ECO:0000256" key="19">
    <source>
        <dbReference type="ARBA" id="ARBA00022729"/>
    </source>
</evidence>
<dbReference type="FunFam" id="3.40.50.200:FF:000016">
    <property type="entry name" value="Proprotein convertase subtilisin/kexin type 9"/>
    <property type="match status" value="1"/>
</dbReference>
<feature type="signal peptide" evidence="37">
    <location>
        <begin position="1"/>
        <end position="28"/>
    </location>
</feature>
<feature type="domain" description="Inhibitor I9" evidence="39">
    <location>
        <begin position="76"/>
        <end position="147"/>
    </location>
</feature>
<dbReference type="OrthoDB" id="206201at2759"/>
<dbReference type="InterPro" id="IPR041052">
    <property type="entry name" value="PCSK9_C2"/>
</dbReference>
<dbReference type="GO" id="GO:0001889">
    <property type="term" value="P:liver development"/>
    <property type="evidence" value="ECO:0007669"/>
    <property type="project" value="Ensembl"/>
</dbReference>
<dbReference type="InterPro" id="IPR036852">
    <property type="entry name" value="Peptidase_S8/S53_dom_sf"/>
</dbReference>
<keyword evidence="23" id="KW-0256">Endoplasmic reticulum</keyword>
<evidence type="ECO:0000256" key="11">
    <source>
        <dbReference type="ARBA" id="ARBA00019781"/>
    </source>
</evidence>
<dbReference type="InterPro" id="IPR015500">
    <property type="entry name" value="Peptidase_S8_subtilisin-rel"/>
</dbReference>
<evidence type="ECO:0000256" key="27">
    <source>
        <dbReference type="ARBA" id="ARBA00023098"/>
    </source>
</evidence>
<evidence type="ECO:0000256" key="24">
    <source>
        <dbReference type="ARBA" id="ARBA00022825"/>
    </source>
</evidence>
<dbReference type="PANTHER" id="PTHR43806:SF60">
    <property type="entry name" value="PROPROTEIN CONVERTASE SUBTILISIN_KEXIN TYPE 9"/>
    <property type="match status" value="1"/>
</dbReference>
<gene>
    <name evidence="43" type="primary">PCSK9</name>
</gene>
<dbReference type="InterPro" id="IPR010259">
    <property type="entry name" value="S8pro/Inhibitor_I9"/>
</dbReference>
<keyword evidence="21 36" id="KW-0378">Hydrolase</keyword>
<evidence type="ECO:0000256" key="29">
    <source>
        <dbReference type="ARBA" id="ARBA00023157"/>
    </source>
</evidence>
<keyword evidence="20" id="KW-0967">Endosome</keyword>
<dbReference type="GeneID" id="100927600"/>
<dbReference type="GO" id="GO:1903783">
    <property type="term" value="P:negative regulation of sodium ion import across plasma membrane"/>
    <property type="evidence" value="ECO:0007669"/>
    <property type="project" value="Ensembl"/>
</dbReference>
<dbReference type="GO" id="GO:0009986">
    <property type="term" value="C:cell surface"/>
    <property type="evidence" value="ECO:0007669"/>
    <property type="project" value="UniProtKB-SubCell"/>
</dbReference>
<dbReference type="FunFam" id="2.60.120.690:FF:000001">
    <property type="entry name" value="Proprotein convertase subtilisin/kexin type 9"/>
    <property type="match status" value="1"/>
</dbReference>
<evidence type="ECO:0000313" key="44">
    <source>
        <dbReference type="Proteomes" id="UP000007648"/>
    </source>
</evidence>
<dbReference type="CTD" id="255738"/>
<feature type="domain" description="Proprotein convertase subtilisin/kexin type 9 C-terminal" evidence="42">
    <location>
        <begin position="532"/>
        <end position="597"/>
    </location>
</feature>
<dbReference type="GO" id="GO:0032802">
    <property type="term" value="P:low-density lipoprotein particle receptor catabolic process"/>
    <property type="evidence" value="ECO:0007669"/>
    <property type="project" value="Ensembl"/>
</dbReference>
<evidence type="ECO:0000256" key="1">
    <source>
        <dbReference type="ARBA" id="ARBA00001913"/>
    </source>
</evidence>
<feature type="active site" description="Charge relay system" evidence="36">
    <location>
        <position position="384"/>
    </location>
</feature>
<evidence type="ECO:0000256" key="23">
    <source>
        <dbReference type="ARBA" id="ARBA00022824"/>
    </source>
</evidence>
<evidence type="ECO:0000256" key="8">
    <source>
        <dbReference type="ARBA" id="ARBA00004613"/>
    </source>
</evidence>
<dbReference type="GO" id="GO:0034189">
    <property type="term" value="F:very-low-density lipoprotein particle binding"/>
    <property type="evidence" value="ECO:0007669"/>
    <property type="project" value="Ensembl"/>
</dbReference>
<keyword evidence="25" id="KW-0106">Calcium</keyword>
<dbReference type="Pfam" id="PF18459">
    <property type="entry name" value="PCSK9_C1"/>
    <property type="match status" value="1"/>
</dbReference>
<dbReference type="GO" id="GO:0034185">
    <property type="term" value="F:apolipoprotein binding"/>
    <property type="evidence" value="ECO:0007669"/>
    <property type="project" value="Ensembl"/>
</dbReference>
<dbReference type="GO" id="GO:0050750">
    <property type="term" value="F:low-density lipoprotein particle receptor binding"/>
    <property type="evidence" value="ECO:0007669"/>
    <property type="project" value="Ensembl"/>
</dbReference>
<keyword evidence="12" id="KW-0963">Cytoplasm</keyword>
<dbReference type="GO" id="GO:0005886">
    <property type="term" value="C:plasma membrane"/>
    <property type="evidence" value="ECO:0007669"/>
    <property type="project" value="Ensembl"/>
</dbReference>
<comment type="similarity">
    <text evidence="9 36">Belongs to the peptidase S8 family.</text>
</comment>
<dbReference type="GO" id="GO:0032869">
    <property type="term" value="P:cellular response to insulin stimulus"/>
    <property type="evidence" value="ECO:0007669"/>
    <property type="project" value="Ensembl"/>
</dbReference>
<evidence type="ECO:0000256" key="4">
    <source>
        <dbReference type="ARBA" id="ARBA00004241"/>
    </source>
</evidence>
<dbReference type="GO" id="GO:1905601">
    <property type="term" value="P:negative regulation of receptor-mediated endocytosis involved in cholesterol transport"/>
    <property type="evidence" value="ECO:0007669"/>
    <property type="project" value="Ensembl"/>
</dbReference>
<dbReference type="PANTHER" id="PTHR43806">
    <property type="entry name" value="PEPTIDASE S8"/>
    <property type="match status" value="1"/>
</dbReference>
<dbReference type="InterPro" id="IPR037045">
    <property type="entry name" value="S8pro/Inhibitor_I9_sf"/>
</dbReference>
<dbReference type="FunFam" id="3.30.70.80:FF:000004">
    <property type="entry name" value="Proprotein convertase subtilisin/kexin type 9"/>
    <property type="match status" value="1"/>
</dbReference>
<dbReference type="InterPro" id="IPR050131">
    <property type="entry name" value="Peptidase_S8_subtilisin-like"/>
</dbReference>
<evidence type="ECO:0000256" key="21">
    <source>
        <dbReference type="ARBA" id="ARBA00022801"/>
    </source>
</evidence>
<evidence type="ECO:0000256" key="10">
    <source>
        <dbReference type="ARBA" id="ARBA00011841"/>
    </source>
</evidence>
<dbReference type="GO" id="GO:0030547">
    <property type="term" value="F:signaling receptor inhibitor activity"/>
    <property type="evidence" value="ECO:0007669"/>
    <property type="project" value="Ensembl"/>
</dbReference>
<evidence type="ECO:0000256" key="31">
    <source>
        <dbReference type="ARBA" id="ARBA00023180"/>
    </source>
</evidence>
<dbReference type="GO" id="GO:0009267">
    <property type="term" value="P:cellular response to starvation"/>
    <property type="evidence" value="ECO:0007669"/>
    <property type="project" value="Ensembl"/>
</dbReference>
<dbReference type="GO" id="GO:0005770">
    <property type="term" value="C:late endosome"/>
    <property type="evidence" value="ECO:0007669"/>
    <property type="project" value="Ensembl"/>
</dbReference>
<dbReference type="GO" id="GO:1990666">
    <property type="term" value="C:PCSK9-LDLR complex"/>
    <property type="evidence" value="ECO:0007669"/>
    <property type="project" value="Ensembl"/>
</dbReference>
<evidence type="ECO:0000256" key="15">
    <source>
        <dbReference type="ARBA" id="ARBA00022553"/>
    </source>
</evidence>
<protein>
    <recommendedName>
        <fullName evidence="11">Proprotein convertase subtilisin/kexin type 9</fullName>
    </recommendedName>
    <alternativeName>
        <fullName evidence="35">Proprotein convertase 9</fullName>
    </alternativeName>
    <alternativeName>
        <fullName evidence="34">Subtilisin/kexin-like protease PC9</fullName>
    </alternativeName>
</protein>
<evidence type="ECO:0000256" key="18">
    <source>
        <dbReference type="ARBA" id="ARBA00022703"/>
    </source>
</evidence>
<evidence type="ECO:0000256" key="25">
    <source>
        <dbReference type="ARBA" id="ARBA00022837"/>
    </source>
</evidence>
<dbReference type="GO" id="GO:0043525">
    <property type="term" value="P:positive regulation of neuron apoptotic process"/>
    <property type="evidence" value="ECO:0007669"/>
    <property type="project" value="Ensembl"/>
</dbReference>
<dbReference type="GO" id="GO:0016540">
    <property type="term" value="P:protein autoprocessing"/>
    <property type="evidence" value="ECO:0007669"/>
    <property type="project" value="Ensembl"/>
</dbReference>
<feature type="chain" id="PRO_5029915118" description="Proprotein convertase subtilisin/kexin type 9" evidence="37">
    <location>
        <begin position="29"/>
        <end position="685"/>
    </location>
</feature>
<evidence type="ECO:0000259" key="38">
    <source>
        <dbReference type="Pfam" id="PF00082"/>
    </source>
</evidence>
<dbReference type="InterPro" id="IPR041254">
    <property type="entry name" value="PCSK9_C1"/>
</dbReference>
<evidence type="ECO:0000256" key="36">
    <source>
        <dbReference type="PROSITE-ProRule" id="PRU01240"/>
    </source>
</evidence>
<dbReference type="Pfam" id="PF05922">
    <property type="entry name" value="Inhibitor_I9"/>
    <property type="match status" value="1"/>
</dbReference>
<keyword evidence="17 36" id="KW-0645">Protease</keyword>
<evidence type="ECO:0000256" key="26">
    <source>
        <dbReference type="ARBA" id="ARBA00023034"/>
    </source>
</evidence>
<proteinExistence type="inferred from homology"/>
<dbReference type="GO" id="GO:0034190">
    <property type="term" value="F:apolipoprotein receptor binding"/>
    <property type="evidence" value="ECO:0007669"/>
    <property type="project" value="Ensembl"/>
</dbReference>
<dbReference type="InParanoid" id="G3VUC2"/>
<keyword evidence="30" id="KW-1207">Sterol metabolism</keyword>
<dbReference type="Pfam" id="PF18464">
    <property type="entry name" value="PCSK9_C2"/>
    <property type="match status" value="1"/>
</dbReference>
<evidence type="ECO:0000256" key="20">
    <source>
        <dbReference type="ARBA" id="ARBA00022753"/>
    </source>
</evidence>
<sequence length="685" mass="73905">MGAPARRGPRLLLPLGLLLLLGPGPACAQEDDEGDYDLLALAFPSEEDNQTDFGKQVASAAFYRSNKHAWRHPGHYLVVLKEETHKSQTERTVRRLQARAAKHGYLTKVLHVFHDLLPGFLVKMSSDVLDMALRLPHVDYIEEDAFVFAQSVPWNLDRIVLAPHGAEEYSPPNKGDQVEVYLLDTSIQSGHREIEGKVTITDFENVPEEDGTRFHRQASKCDSHGTHMAGVVSGRDAGVAKGASVRSLRVLNCQGKGTVSGTLIGLEFIRTTQKAQPYSPLVVLLPFAGGHSPTLNAACRLMVRTGVAMIAAAGNYRDDACLYSPASEPEVITVGATNSHDQPVTMGTGGTNFGRCVDLFAPGEDIIGASSDCSTCFTSQSGTSQAAAHVAGIAAMLLNAEPSLTMSELRQRLIHFSIKNVINEAWFPEDQRLLTPNLVAGLPSSLGAEEQLFCRTVWSPNSGPTRKAIAVARCGLGEEMLSCSSFSKSGKRRGERMEVHEGRKECLAYNAFGGQGVYAIARCCLLPRAQCHVRASHQGEDGGEVRARCDEESHVVTGCASHSHREDLEDQVKPVMKSKQGHSHCVSRGQSSLHASCCHAPGLECRVKEHAPEGLTEKVTVACEEGWTLTGCNAYSPGPSTLGAYPVDNTCLVKSHAGSRGGRQAAAMAICCRNRQLPRDQQTSP</sequence>
<evidence type="ECO:0000256" key="6">
    <source>
        <dbReference type="ARBA" id="ARBA00004496"/>
    </source>
</evidence>
<name>G3VUC2_SARHA</name>
<dbReference type="Gene3D" id="2.60.120.690">
    <property type="entry name" value="Proprotein convertase subtilisin/kexin type 9"/>
    <property type="match status" value="1"/>
</dbReference>
<evidence type="ECO:0000313" key="43">
    <source>
        <dbReference type="Ensembl" id="ENSSHAP00000006777.2"/>
    </source>
</evidence>
<dbReference type="Pfam" id="PF00082">
    <property type="entry name" value="Peptidase_S8"/>
    <property type="match status" value="1"/>
</dbReference>
<dbReference type="GO" id="GO:0005615">
    <property type="term" value="C:extracellular space"/>
    <property type="evidence" value="ECO:0007669"/>
    <property type="project" value="Ensembl"/>
</dbReference>
<evidence type="ECO:0000256" key="33">
    <source>
        <dbReference type="ARBA" id="ARBA00023228"/>
    </source>
</evidence>
<keyword evidence="19 37" id="KW-0732">Signal</keyword>
<evidence type="ECO:0000256" key="28">
    <source>
        <dbReference type="ARBA" id="ARBA00023145"/>
    </source>
</evidence>
<evidence type="ECO:0000259" key="42">
    <source>
        <dbReference type="Pfam" id="PF18464"/>
    </source>
</evidence>
<evidence type="ECO:0000256" key="5">
    <source>
        <dbReference type="ARBA" id="ARBA00004371"/>
    </source>
</evidence>
<evidence type="ECO:0000256" key="14">
    <source>
        <dbReference type="ARBA" id="ARBA00022548"/>
    </source>
</evidence>
<dbReference type="GO" id="GO:0032805">
    <property type="term" value="P:positive regulation of low-density lipoprotein particle receptor catabolic process"/>
    <property type="evidence" value="ECO:0007669"/>
    <property type="project" value="Ensembl"/>
</dbReference>